<keyword evidence="2" id="KW-1185">Reference proteome</keyword>
<accession>A0ABS0J216</accession>
<proteinExistence type="predicted"/>
<reference evidence="1 2" key="1">
    <citation type="submission" date="2019-08" db="EMBL/GenBank/DDBJ databases">
        <authorList>
            <person name="Luo N."/>
        </authorList>
    </citation>
    <scope>NUCLEOTIDE SEQUENCE [LARGE SCALE GENOMIC DNA]</scope>
    <source>
        <strain evidence="1 2">NCIMB 9442</strain>
    </source>
</reference>
<protein>
    <submittedName>
        <fullName evidence="1">4-hydroxythreonine-4-phosphate dehydrogenase PdxA</fullName>
    </submittedName>
</protein>
<sequence>MRAEPLLITLGDANGLGPELACRLLSGHLPAHLPTHLPTHLANRVLLLLGAEASLRAHLALAGNIPFWTRVDDPARVLAPSGESAAPGVYLYEPPGLADIRVQVGQATPDGGRA</sequence>
<feature type="non-terminal residue" evidence="1">
    <location>
        <position position="114"/>
    </location>
</feature>
<dbReference type="EMBL" id="VRYY01000113">
    <property type="protein sequence ID" value="MBG3876473.1"/>
    <property type="molecule type" value="Genomic_DNA"/>
</dbReference>
<evidence type="ECO:0000313" key="2">
    <source>
        <dbReference type="Proteomes" id="UP001194469"/>
    </source>
</evidence>
<dbReference type="Gene3D" id="3.40.718.10">
    <property type="entry name" value="Isopropylmalate Dehydrogenase"/>
    <property type="match status" value="1"/>
</dbReference>
<gene>
    <name evidence="1" type="ORF">FVW20_05375</name>
</gene>
<name>A0ABS0J216_9BACT</name>
<evidence type="ECO:0000313" key="1">
    <source>
        <dbReference type="EMBL" id="MBG3876473.1"/>
    </source>
</evidence>
<comment type="caution">
    <text evidence="1">The sequence shown here is derived from an EMBL/GenBank/DDBJ whole genome shotgun (WGS) entry which is preliminary data.</text>
</comment>
<dbReference type="Proteomes" id="UP001194469">
    <property type="component" value="Unassembled WGS sequence"/>
</dbReference>
<organism evidence="1 2">
    <name type="scientific">Nitratidesulfovibrio oxamicus</name>
    <dbReference type="NCBI Taxonomy" id="32016"/>
    <lineage>
        <taxon>Bacteria</taxon>
        <taxon>Pseudomonadati</taxon>
        <taxon>Thermodesulfobacteriota</taxon>
        <taxon>Desulfovibrionia</taxon>
        <taxon>Desulfovibrionales</taxon>
        <taxon>Desulfovibrionaceae</taxon>
        <taxon>Nitratidesulfovibrio</taxon>
    </lineage>
</organism>